<feature type="region of interest" description="Disordered" evidence="2">
    <location>
        <begin position="115"/>
        <end position="229"/>
    </location>
</feature>
<organism evidence="3 4">
    <name type="scientific">Filobasidium floriforme</name>
    <dbReference type="NCBI Taxonomy" id="5210"/>
    <lineage>
        <taxon>Eukaryota</taxon>
        <taxon>Fungi</taxon>
        <taxon>Dikarya</taxon>
        <taxon>Basidiomycota</taxon>
        <taxon>Agaricomycotina</taxon>
        <taxon>Tremellomycetes</taxon>
        <taxon>Filobasidiales</taxon>
        <taxon>Filobasidiaceae</taxon>
        <taxon>Filobasidium</taxon>
    </lineage>
</organism>
<feature type="compositionally biased region" description="Polar residues" evidence="2">
    <location>
        <begin position="205"/>
        <end position="217"/>
    </location>
</feature>
<sequence length="229" mass="25920">MEDAIKKGPREEVEQIQAKNDMTIEKMKKEYDTLHSDFTKLTDIMVMRVEKAEADINNMNARCERVDEALERSQAECDRISERAEQLQIRQNELLAMVRAKDDLLQDQAERFERIRQALPVPAEAPPAYDHDHNEDDGDEHGEDANEESDDDEQSGDGDEEGQDQQREDVELGNTAQAPSRGAVQMIWGPFTPQQIIQMGEEASRTMQAQGATQNSVGREPPDAPQPED</sequence>
<protein>
    <submittedName>
        <fullName evidence="3">Uncharacterized protein</fullName>
    </submittedName>
</protein>
<proteinExistence type="predicted"/>
<feature type="compositionally biased region" description="Acidic residues" evidence="2">
    <location>
        <begin position="135"/>
        <end position="163"/>
    </location>
</feature>
<dbReference type="EMBL" id="JABELV010000010">
    <property type="protein sequence ID" value="KAG7571151.1"/>
    <property type="molecule type" value="Genomic_DNA"/>
</dbReference>
<evidence type="ECO:0000256" key="1">
    <source>
        <dbReference type="SAM" id="Coils"/>
    </source>
</evidence>
<keyword evidence="4" id="KW-1185">Reference proteome</keyword>
<accession>A0A8K0NT56</accession>
<keyword evidence="1" id="KW-0175">Coiled coil</keyword>
<comment type="caution">
    <text evidence="3">The sequence shown here is derived from an EMBL/GenBank/DDBJ whole genome shotgun (WGS) entry which is preliminary data.</text>
</comment>
<gene>
    <name evidence="3" type="ORF">FFLO_00824</name>
</gene>
<evidence type="ECO:0000313" key="4">
    <source>
        <dbReference type="Proteomes" id="UP000812966"/>
    </source>
</evidence>
<name>A0A8K0NT56_9TREE</name>
<dbReference type="Proteomes" id="UP000812966">
    <property type="component" value="Unassembled WGS sequence"/>
</dbReference>
<evidence type="ECO:0000313" key="3">
    <source>
        <dbReference type="EMBL" id="KAG7571151.1"/>
    </source>
</evidence>
<feature type="coiled-coil region" evidence="1">
    <location>
        <begin position="49"/>
        <end position="90"/>
    </location>
</feature>
<evidence type="ECO:0000256" key="2">
    <source>
        <dbReference type="SAM" id="MobiDB-lite"/>
    </source>
</evidence>
<reference evidence="3" key="1">
    <citation type="submission" date="2020-04" db="EMBL/GenBank/DDBJ databases">
        <title>Analysis of mating type loci in Filobasidium floriforme.</title>
        <authorList>
            <person name="Nowrousian M."/>
        </authorList>
    </citation>
    <scope>NUCLEOTIDE SEQUENCE</scope>
    <source>
        <strain evidence="3">CBS 6242</strain>
    </source>
</reference>
<dbReference type="AlphaFoldDB" id="A0A8K0NT56"/>